<gene>
    <name evidence="2" type="ORF">FPE52_004001</name>
</gene>
<name>A0A698W3J3_SALBN</name>
<comment type="caution">
    <text evidence="2">The sequence shown here is derived from an EMBL/GenBank/DDBJ whole genome shotgun (WGS) entry which is preliminary data.</text>
</comment>
<feature type="region of interest" description="Disordered" evidence="1">
    <location>
        <begin position="1"/>
        <end position="20"/>
    </location>
</feature>
<accession>A0A698W3J3</accession>
<dbReference type="EMBL" id="AANPBW010000027">
    <property type="protein sequence ID" value="EDP8608349.1"/>
    <property type="molecule type" value="Genomic_DNA"/>
</dbReference>
<reference evidence="2" key="1">
    <citation type="submission" date="2019-12" db="EMBL/GenBank/DDBJ databases">
        <authorList>
            <person name="Ashton P.M."/>
            <person name="Dallman T."/>
            <person name="Nair S."/>
            <person name="De Pinna E."/>
            <person name="Peters T."/>
            <person name="Grant K."/>
        </authorList>
    </citation>
    <scope>NUCLEOTIDE SEQUENCE</scope>
    <source>
        <strain evidence="2">267043</strain>
    </source>
</reference>
<evidence type="ECO:0000256" key="1">
    <source>
        <dbReference type="SAM" id="MobiDB-lite"/>
    </source>
</evidence>
<organism evidence="2">
    <name type="scientific">Salmonella bongori</name>
    <dbReference type="NCBI Taxonomy" id="54736"/>
    <lineage>
        <taxon>Bacteria</taxon>
        <taxon>Pseudomonadati</taxon>
        <taxon>Pseudomonadota</taxon>
        <taxon>Gammaproteobacteria</taxon>
        <taxon>Enterobacterales</taxon>
        <taxon>Enterobacteriaceae</taxon>
        <taxon>Salmonella</taxon>
    </lineage>
</organism>
<proteinExistence type="predicted"/>
<protein>
    <submittedName>
        <fullName evidence="2">Uncharacterized protein</fullName>
    </submittedName>
</protein>
<sequence length="72" mass="8134">MAGTTREIKRRGKPRAARRQCRQYKDTLFIPARPVLAGEILRNHGTFHQMAQGKISALHVTDNQAITPLIAR</sequence>
<evidence type="ECO:0000313" key="2">
    <source>
        <dbReference type="EMBL" id="EDP8608349.1"/>
    </source>
</evidence>
<dbReference type="AlphaFoldDB" id="A0A698W3J3"/>
<feature type="compositionally biased region" description="Basic residues" evidence="1">
    <location>
        <begin position="8"/>
        <end position="20"/>
    </location>
</feature>